<name>A0AA36CNY7_9BILA</name>
<keyword evidence="2" id="KW-1185">Reference proteome</keyword>
<accession>A0AA36CNY7</accession>
<organism evidence="1 2">
    <name type="scientific">Mesorhabditis spiculigera</name>
    <dbReference type="NCBI Taxonomy" id="96644"/>
    <lineage>
        <taxon>Eukaryota</taxon>
        <taxon>Metazoa</taxon>
        <taxon>Ecdysozoa</taxon>
        <taxon>Nematoda</taxon>
        <taxon>Chromadorea</taxon>
        <taxon>Rhabditida</taxon>
        <taxon>Rhabditina</taxon>
        <taxon>Rhabditomorpha</taxon>
        <taxon>Rhabditoidea</taxon>
        <taxon>Rhabditidae</taxon>
        <taxon>Mesorhabditinae</taxon>
        <taxon>Mesorhabditis</taxon>
    </lineage>
</organism>
<evidence type="ECO:0000313" key="2">
    <source>
        <dbReference type="Proteomes" id="UP001177023"/>
    </source>
</evidence>
<dbReference type="Proteomes" id="UP001177023">
    <property type="component" value="Unassembled WGS sequence"/>
</dbReference>
<dbReference type="AlphaFoldDB" id="A0AA36CNY7"/>
<protein>
    <submittedName>
        <fullName evidence="1">Uncharacterized protein</fullName>
    </submittedName>
</protein>
<proteinExistence type="predicted"/>
<feature type="non-terminal residue" evidence="1">
    <location>
        <position position="203"/>
    </location>
</feature>
<reference evidence="1" key="1">
    <citation type="submission" date="2023-06" db="EMBL/GenBank/DDBJ databases">
        <authorList>
            <person name="Delattre M."/>
        </authorList>
    </citation>
    <scope>NUCLEOTIDE SEQUENCE</scope>
    <source>
        <strain evidence="1">AF72</strain>
    </source>
</reference>
<evidence type="ECO:0000313" key="1">
    <source>
        <dbReference type="EMBL" id="CAJ0572619.1"/>
    </source>
</evidence>
<sequence>MDWEIGFYPGDQTRFHYQHELISMNSLRTRKLLLSQTAATTLTILGGCLVPEGMKAFELRILGPLDGLDPISLLDKLKPETGKYSNIWCIGALTPEMVQYANLNANAFQCYYDPLLAIELKCPRLSIDVFRRYRGPIQTFVDQIVAQWKEGRREIEKILLYGSWGMHLRLEDHVRGDGERIRIWCEDRMNHGDDCHVIERVTA</sequence>
<dbReference type="EMBL" id="CATQJA010002601">
    <property type="protein sequence ID" value="CAJ0572619.1"/>
    <property type="molecule type" value="Genomic_DNA"/>
</dbReference>
<gene>
    <name evidence="1" type="ORF">MSPICULIGERA_LOCUS11003</name>
</gene>
<comment type="caution">
    <text evidence="1">The sequence shown here is derived from an EMBL/GenBank/DDBJ whole genome shotgun (WGS) entry which is preliminary data.</text>
</comment>